<sequence>MGDNWILFVPLIVIELGVTVTALIHVLTHDRYRFGNKGIWLTIVLLFQLIGSIVYFVLGKEDNE</sequence>
<evidence type="ECO:0000313" key="9">
    <source>
        <dbReference type="Proteomes" id="UP000051658"/>
    </source>
</evidence>
<organism evidence="8 9">
    <name type="scientific">Carnobacterium divergens DSM 20623</name>
    <dbReference type="NCBI Taxonomy" id="1449336"/>
    <lineage>
        <taxon>Bacteria</taxon>
        <taxon>Bacillati</taxon>
        <taxon>Bacillota</taxon>
        <taxon>Bacilli</taxon>
        <taxon>Lactobacillales</taxon>
        <taxon>Carnobacteriaceae</taxon>
        <taxon>Carnobacterium</taxon>
    </lineage>
</organism>
<gene>
    <name evidence="8" type="ORF">IV74_GL001346</name>
</gene>
<evidence type="ECO:0000259" key="7">
    <source>
        <dbReference type="Pfam" id="PF13396"/>
    </source>
</evidence>
<dbReference type="Proteomes" id="UP000051658">
    <property type="component" value="Unassembled WGS sequence"/>
</dbReference>
<dbReference type="AlphaFoldDB" id="A0A0R2I311"/>
<evidence type="ECO:0000256" key="3">
    <source>
        <dbReference type="ARBA" id="ARBA00022692"/>
    </source>
</evidence>
<feature type="transmembrane region" description="Helical" evidence="6">
    <location>
        <begin position="39"/>
        <end position="58"/>
    </location>
</feature>
<comment type="subcellular location">
    <subcellularLocation>
        <location evidence="1">Cell membrane</location>
        <topology evidence="1">Multi-pass membrane protein</topology>
    </subcellularLocation>
</comment>
<dbReference type="InterPro" id="IPR027379">
    <property type="entry name" value="CLS_N"/>
</dbReference>
<feature type="domain" description="Cardiolipin synthase N-terminal" evidence="7">
    <location>
        <begin position="18"/>
        <end position="59"/>
    </location>
</feature>
<protein>
    <recommendedName>
        <fullName evidence="7">Cardiolipin synthase N-terminal domain-containing protein</fullName>
    </recommendedName>
</protein>
<reference evidence="8 9" key="1">
    <citation type="journal article" date="2015" name="Genome Announc.">
        <title>Expanding the biotechnology potential of lactobacilli through comparative genomics of 213 strains and associated genera.</title>
        <authorList>
            <person name="Sun Z."/>
            <person name="Harris H.M."/>
            <person name="McCann A."/>
            <person name="Guo C."/>
            <person name="Argimon S."/>
            <person name="Zhang W."/>
            <person name="Yang X."/>
            <person name="Jeffery I.B."/>
            <person name="Cooney J.C."/>
            <person name="Kagawa T.F."/>
            <person name="Liu W."/>
            <person name="Song Y."/>
            <person name="Salvetti E."/>
            <person name="Wrobel A."/>
            <person name="Rasinkangas P."/>
            <person name="Parkhill J."/>
            <person name="Rea M.C."/>
            <person name="O'Sullivan O."/>
            <person name="Ritari J."/>
            <person name="Douillard F.P."/>
            <person name="Paul Ross R."/>
            <person name="Yang R."/>
            <person name="Briner A.E."/>
            <person name="Felis G.E."/>
            <person name="de Vos W.M."/>
            <person name="Barrangou R."/>
            <person name="Klaenhammer T.R."/>
            <person name="Caufield P.W."/>
            <person name="Cui Y."/>
            <person name="Zhang H."/>
            <person name="O'Toole P.W."/>
        </authorList>
    </citation>
    <scope>NUCLEOTIDE SEQUENCE [LARGE SCALE GENOMIC DNA]</scope>
    <source>
        <strain evidence="8 9">DSM 20623</strain>
    </source>
</reference>
<feature type="transmembrane region" description="Helical" evidence="6">
    <location>
        <begin position="6"/>
        <end position="27"/>
    </location>
</feature>
<evidence type="ECO:0000256" key="2">
    <source>
        <dbReference type="ARBA" id="ARBA00022475"/>
    </source>
</evidence>
<keyword evidence="3 6" id="KW-0812">Transmembrane</keyword>
<evidence type="ECO:0000256" key="4">
    <source>
        <dbReference type="ARBA" id="ARBA00022989"/>
    </source>
</evidence>
<proteinExistence type="predicted"/>
<evidence type="ECO:0000256" key="1">
    <source>
        <dbReference type="ARBA" id="ARBA00004651"/>
    </source>
</evidence>
<dbReference type="GeneID" id="89588703"/>
<dbReference type="GO" id="GO:0005886">
    <property type="term" value="C:plasma membrane"/>
    <property type="evidence" value="ECO:0007669"/>
    <property type="project" value="UniProtKB-SubCell"/>
</dbReference>
<keyword evidence="5 6" id="KW-0472">Membrane</keyword>
<dbReference type="PATRIC" id="fig|1449336.4.peg.1376"/>
<dbReference type="EMBL" id="JQBS01000032">
    <property type="protein sequence ID" value="KRN56234.1"/>
    <property type="molecule type" value="Genomic_DNA"/>
</dbReference>
<evidence type="ECO:0000256" key="6">
    <source>
        <dbReference type="SAM" id="Phobius"/>
    </source>
</evidence>
<keyword evidence="2" id="KW-1003">Cell membrane</keyword>
<evidence type="ECO:0000313" key="8">
    <source>
        <dbReference type="EMBL" id="KRN56234.1"/>
    </source>
</evidence>
<accession>A0A0R2I311</accession>
<name>A0A0R2I311_CARDV</name>
<keyword evidence="4 6" id="KW-1133">Transmembrane helix</keyword>
<comment type="caution">
    <text evidence="8">The sequence shown here is derived from an EMBL/GenBank/DDBJ whole genome shotgun (WGS) entry which is preliminary data.</text>
</comment>
<dbReference type="RefSeq" id="WP_034570127.1">
    <property type="nucleotide sequence ID" value="NZ_JQBS01000032.1"/>
</dbReference>
<dbReference type="Pfam" id="PF13396">
    <property type="entry name" value="PLDc_N"/>
    <property type="match status" value="1"/>
</dbReference>
<keyword evidence="9" id="KW-1185">Reference proteome</keyword>
<evidence type="ECO:0000256" key="5">
    <source>
        <dbReference type="ARBA" id="ARBA00023136"/>
    </source>
</evidence>